<feature type="region of interest" description="Disordered" evidence="3">
    <location>
        <begin position="195"/>
        <end position="340"/>
    </location>
</feature>
<dbReference type="GO" id="GO:0003729">
    <property type="term" value="F:mRNA binding"/>
    <property type="evidence" value="ECO:0007669"/>
    <property type="project" value="TreeGrafter"/>
</dbReference>
<dbReference type="Gene3D" id="3.30.460.10">
    <property type="entry name" value="Beta Polymerase, domain 2"/>
    <property type="match status" value="1"/>
</dbReference>
<reference evidence="7" key="1">
    <citation type="journal article" date="2013" name="Proc. Natl. Acad. Sci. U.S.A.">
        <title>Genome structure and metabolic features in the red seaweed Chondrus crispus shed light on evolution of the Archaeplastida.</title>
        <authorList>
            <person name="Collen J."/>
            <person name="Porcel B."/>
            <person name="Carre W."/>
            <person name="Ball S.G."/>
            <person name="Chaparro C."/>
            <person name="Tonon T."/>
            <person name="Barbeyron T."/>
            <person name="Michel G."/>
            <person name="Noel B."/>
            <person name="Valentin K."/>
            <person name="Elias M."/>
            <person name="Artiguenave F."/>
            <person name="Arun A."/>
            <person name="Aury J.M."/>
            <person name="Barbosa-Neto J.F."/>
            <person name="Bothwell J.H."/>
            <person name="Bouget F.Y."/>
            <person name="Brillet L."/>
            <person name="Cabello-Hurtado F."/>
            <person name="Capella-Gutierrez S."/>
            <person name="Charrier B."/>
            <person name="Cladiere L."/>
            <person name="Cock J.M."/>
            <person name="Coelho S.M."/>
            <person name="Colleoni C."/>
            <person name="Czjzek M."/>
            <person name="Da Silva C."/>
            <person name="Delage L."/>
            <person name="Denoeud F."/>
            <person name="Deschamps P."/>
            <person name="Dittami S.M."/>
            <person name="Gabaldon T."/>
            <person name="Gachon C.M."/>
            <person name="Groisillier A."/>
            <person name="Herve C."/>
            <person name="Jabbari K."/>
            <person name="Katinka M."/>
            <person name="Kloareg B."/>
            <person name="Kowalczyk N."/>
            <person name="Labadie K."/>
            <person name="Leblanc C."/>
            <person name="Lopez P.J."/>
            <person name="McLachlan D.H."/>
            <person name="Meslet-Cladiere L."/>
            <person name="Moustafa A."/>
            <person name="Nehr Z."/>
            <person name="Nyvall Collen P."/>
            <person name="Panaud O."/>
            <person name="Partensky F."/>
            <person name="Poulain J."/>
            <person name="Rensing S.A."/>
            <person name="Rousvoal S."/>
            <person name="Samson G."/>
            <person name="Symeonidi A."/>
            <person name="Weissenbach J."/>
            <person name="Zambounis A."/>
            <person name="Wincker P."/>
            <person name="Boyen C."/>
        </authorList>
    </citation>
    <scope>NUCLEOTIDE SEQUENCE [LARGE SCALE GENOMIC DNA]</scope>
    <source>
        <strain evidence="7">cv. Stackhouse</strain>
    </source>
</reference>
<protein>
    <submittedName>
        <fullName evidence="6">Uncharacterized protein</fullName>
    </submittedName>
</protein>
<dbReference type="STRING" id="2769.R7QJI3"/>
<dbReference type="RefSeq" id="XP_005718582.1">
    <property type="nucleotide sequence ID" value="XM_005718525.1"/>
</dbReference>
<dbReference type="Proteomes" id="UP000012073">
    <property type="component" value="Unassembled WGS sequence"/>
</dbReference>
<dbReference type="KEGG" id="ccp:CHC_T00001061001"/>
<dbReference type="GO" id="GO:0031499">
    <property type="term" value="C:TRAMP complex"/>
    <property type="evidence" value="ECO:0007669"/>
    <property type="project" value="TreeGrafter"/>
</dbReference>
<dbReference type="GO" id="GO:0031123">
    <property type="term" value="P:RNA 3'-end processing"/>
    <property type="evidence" value="ECO:0007669"/>
    <property type="project" value="TreeGrafter"/>
</dbReference>
<dbReference type="AlphaFoldDB" id="R7QJI3"/>
<dbReference type="GO" id="GO:0043634">
    <property type="term" value="P:polyadenylation-dependent ncRNA catabolic process"/>
    <property type="evidence" value="ECO:0007669"/>
    <property type="project" value="TreeGrafter"/>
</dbReference>
<feature type="compositionally biased region" description="Basic and acidic residues" evidence="3">
    <location>
        <begin position="736"/>
        <end position="774"/>
    </location>
</feature>
<feature type="region of interest" description="Disordered" evidence="3">
    <location>
        <begin position="100"/>
        <end position="167"/>
    </location>
</feature>
<dbReference type="SUPFAM" id="SSF81301">
    <property type="entry name" value="Nucleotidyltransferase"/>
    <property type="match status" value="1"/>
</dbReference>
<dbReference type="PANTHER" id="PTHR23092:SF15">
    <property type="entry name" value="INACTIVE NON-CANONICAL POLY(A) RNA POLYMERASE PROTEIN TRF4-2-RELATED"/>
    <property type="match status" value="1"/>
</dbReference>
<proteinExistence type="predicted"/>
<dbReference type="InterPro" id="IPR045862">
    <property type="entry name" value="Trf4-like"/>
</dbReference>
<dbReference type="CDD" id="cd05402">
    <property type="entry name" value="NT_PAP_TUTase"/>
    <property type="match status" value="1"/>
</dbReference>
<evidence type="ECO:0000313" key="7">
    <source>
        <dbReference type="Proteomes" id="UP000012073"/>
    </source>
</evidence>
<dbReference type="InterPro" id="IPR043519">
    <property type="entry name" value="NT_sf"/>
</dbReference>
<evidence type="ECO:0000259" key="4">
    <source>
        <dbReference type="Pfam" id="PF03828"/>
    </source>
</evidence>
<dbReference type="GO" id="GO:0005730">
    <property type="term" value="C:nucleolus"/>
    <property type="evidence" value="ECO:0007669"/>
    <property type="project" value="TreeGrafter"/>
</dbReference>
<dbReference type="Pfam" id="PF03828">
    <property type="entry name" value="PAP_assoc"/>
    <property type="match status" value="1"/>
</dbReference>
<feature type="compositionally biased region" description="Basic and acidic residues" evidence="3">
    <location>
        <begin position="72"/>
        <end position="84"/>
    </location>
</feature>
<dbReference type="Pfam" id="PF22600">
    <property type="entry name" value="MTPAP-like_central"/>
    <property type="match status" value="1"/>
</dbReference>
<dbReference type="InterPro" id="IPR054708">
    <property type="entry name" value="MTPAP-like_central"/>
</dbReference>
<name>R7QJI3_CHOCR</name>
<feature type="compositionally biased region" description="Basic and acidic residues" evidence="3">
    <location>
        <begin position="290"/>
        <end position="301"/>
    </location>
</feature>
<dbReference type="GO" id="GO:0046872">
    <property type="term" value="F:metal ion binding"/>
    <property type="evidence" value="ECO:0007669"/>
    <property type="project" value="UniProtKB-KW"/>
</dbReference>
<feature type="domain" description="Poly(A) RNA polymerase mitochondrial-like central palm" evidence="5">
    <location>
        <begin position="379"/>
        <end position="508"/>
    </location>
</feature>
<feature type="compositionally biased region" description="Pro residues" evidence="3">
    <location>
        <begin position="115"/>
        <end position="138"/>
    </location>
</feature>
<dbReference type="GeneID" id="17326305"/>
<dbReference type="Gramene" id="CDF38677">
    <property type="protein sequence ID" value="CDF38677"/>
    <property type="gene ID" value="CHC_T00001061001"/>
</dbReference>
<feature type="domain" description="PAP-associated" evidence="4">
    <location>
        <begin position="564"/>
        <end position="622"/>
    </location>
</feature>
<feature type="compositionally biased region" description="Acidic residues" evidence="3">
    <location>
        <begin position="304"/>
        <end position="314"/>
    </location>
</feature>
<dbReference type="SUPFAM" id="SSF81631">
    <property type="entry name" value="PAP/OAS1 substrate-binding domain"/>
    <property type="match status" value="1"/>
</dbReference>
<evidence type="ECO:0000256" key="3">
    <source>
        <dbReference type="SAM" id="MobiDB-lite"/>
    </source>
</evidence>
<evidence type="ECO:0000256" key="1">
    <source>
        <dbReference type="ARBA" id="ARBA00022723"/>
    </source>
</evidence>
<dbReference type="InterPro" id="IPR002058">
    <property type="entry name" value="PAP_assoc"/>
</dbReference>
<dbReference type="Gene3D" id="1.10.1410.10">
    <property type="match status" value="1"/>
</dbReference>
<dbReference type="GO" id="GO:1990817">
    <property type="term" value="F:poly(A) RNA polymerase activity"/>
    <property type="evidence" value="ECO:0007669"/>
    <property type="project" value="InterPro"/>
</dbReference>
<feature type="compositionally biased region" description="Basic residues" evidence="3">
    <location>
        <begin position="916"/>
        <end position="938"/>
    </location>
</feature>
<keyword evidence="2" id="KW-0460">Magnesium</keyword>
<feature type="region of interest" description="Disordered" evidence="3">
    <location>
        <begin position="902"/>
        <end position="938"/>
    </location>
</feature>
<sequence>MAAASKQRRPLVDIYPIVFSNPGIAVKTENVPSDLNPNGDLILDPFGNIYCFVCQVRVPPGSSNCTQHLGGKKHDTNNKRFPSPDEKQAIRASYVQAALQQRRGMSEISAENPTSSPPPPISAGEPSTPPDTIAPPPIYANGRSEAPHSEIEPITDEPPQSPPIQRARKTKRLALTKKYQETTIDKSAFLKSLLSDDETESVMEVEQSATPEQPSNEDESENDSPSHCLDLDERTKPFGPLNFNPVPFPVSFEDMNTDETVQSETAANIRELLFTTPTPKKKAKSARAHLGSDGKGPKSNDDQASTEEENDEEYIPIAGRSKNEPDGEEGAVPENEASPEPLIILKDKNGDELPSWLLDVEPTQNVLYSGDSSVALHFEILQFLQFVSPTAEEEQCRSEMAQSVETIIKQLWPESTVSLFGSYATGLYLPTSDIDICIMDTPKKGELDEFEQLAAAIRNVTGFARRVHIIKAKVPLVKIIARKSGMNCDICIGRNNGPKNVPVIKKYLETYPALRPLLMIVKCFLQQRDLNETYSGGLGSYTLLLFVVSHLQMLKYNFPNSKANLGAVLQAFFQFYGRMFNLCLAGIRVKDNGCYFDKFDKYKTVASEVLRFSVEDPNDETNELGRNGYAASRVRKAFINASNTLINWRRDDSSASPTPLGSILQCDIKLQLRRRKVIEDMEARGLHPLRSSMTKADDEGKQTTSRRKQSNSDMEQKRGSAENEETSIGSGRAQRRGREPRSRDPRERDNQDWDTTSGERKGRERESRDRDPRLAKRRRSSHERGNERTRIEAEGFNYNASAVAHEGLPPGAAGMNPGFSSQTYAAQPGGQNVGPIGYNSISNANMYGEGVYGNQGVYGEYGAAPYQVSTPGYEYTGVGPEGMPAAPYDAAVYVDGSAHSMQQMAVPYRQEQRGGPGRRQRSGRKRNSYRSRSNYRGR</sequence>
<accession>R7QJI3</accession>
<evidence type="ECO:0000256" key="2">
    <source>
        <dbReference type="ARBA" id="ARBA00022842"/>
    </source>
</evidence>
<dbReference type="OrthoDB" id="273917at2759"/>
<organism evidence="6 7">
    <name type="scientific">Chondrus crispus</name>
    <name type="common">Carrageen Irish moss</name>
    <name type="synonym">Polymorpha crispa</name>
    <dbReference type="NCBI Taxonomy" id="2769"/>
    <lineage>
        <taxon>Eukaryota</taxon>
        <taxon>Rhodophyta</taxon>
        <taxon>Florideophyceae</taxon>
        <taxon>Rhodymeniophycidae</taxon>
        <taxon>Gigartinales</taxon>
        <taxon>Gigartinaceae</taxon>
        <taxon>Chondrus</taxon>
    </lineage>
</organism>
<gene>
    <name evidence="6" type="ORF">CHC_T00001061001</name>
</gene>
<feature type="region of interest" description="Disordered" evidence="3">
    <location>
        <begin position="63"/>
        <end position="84"/>
    </location>
</feature>
<feature type="compositionally biased region" description="Basic and acidic residues" evidence="3">
    <location>
        <begin position="782"/>
        <end position="792"/>
    </location>
</feature>
<dbReference type="PANTHER" id="PTHR23092">
    <property type="entry name" value="POLY(A) RNA POLYMERASE"/>
    <property type="match status" value="1"/>
</dbReference>
<keyword evidence="1" id="KW-0479">Metal-binding</keyword>
<dbReference type="EMBL" id="HG001951">
    <property type="protein sequence ID" value="CDF38677.1"/>
    <property type="molecule type" value="Genomic_DNA"/>
</dbReference>
<evidence type="ECO:0000259" key="5">
    <source>
        <dbReference type="Pfam" id="PF22600"/>
    </source>
</evidence>
<evidence type="ECO:0000313" key="6">
    <source>
        <dbReference type="EMBL" id="CDF38677.1"/>
    </source>
</evidence>
<keyword evidence="7" id="KW-1185">Reference proteome</keyword>
<feature type="region of interest" description="Disordered" evidence="3">
    <location>
        <begin position="683"/>
        <end position="792"/>
    </location>
</feature>